<evidence type="ECO:0000256" key="2">
    <source>
        <dbReference type="ARBA" id="ARBA00022801"/>
    </source>
</evidence>
<dbReference type="InterPro" id="IPR023088">
    <property type="entry name" value="PDEase"/>
</dbReference>
<dbReference type="GO" id="GO:0004114">
    <property type="term" value="F:3',5'-cyclic-nucleotide phosphodiesterase activity"/>
    <property type="evidence" value="ECO:0007669"/>
    <property type="project" value="InterPro"/>
</dbReference>
<evidence type="ECO:0000313" key="9">
    <source>
        <dbReference type="Proteomes" id="UP000252139"/>
    </source>
</evidence>
<dbReference type="PRINTS" id="PR00387">
    <property type="entry name" value="PDIESTERASE1"/>
</dbReference>
<evidence type="ECO:0000256" key="4">
    <source>
        <dbReference type="PIRSR" id="PIRSR623088-3"/>
    </source>
</evidence>
<dbReference type="InterPro" id="IPR036971">
    <property type="entry name" value="PDEase_catalytic_dom_sf"/>
</dbReference>
<feature type="active site" description="Proton donor" evidence="3">
    <location>
        <position position="86"/>
    </location>
</feature>
<dbReference type="Pfam" id="PF00233">
    <property type="entry name" value="PDEase_I"/>
    <property type="match status" value="1"/>
</dbReference>
<dbReference type="InterPro" id="IPR003607">
    <property type="entry name" value="HD/PDEase_dom"/>
</dbReference>
<evidence type="ECO:0000313" key="8">
    <source>
        <dbReference type="EMBL" id="RCH82843.1"/>
    </source>
</evidence>
<comment type="caution">
    <text evidence="8">The sequence shown here is derived from an EMBL/GenBank/DDBJ whole genome shotgun (WGS) entry which is preliminary data.</text>
</comment>
<evidence type="ECO:0000256" key="5">
    <source>
        <dbReference type="RuleBase" id="RU363067"/>
    </source>
</evidence>
<dbReference type="EMBL" id="PJQL01002873">
    <property type="protein sequence ID" value="RCH82843.1"/>
    <property type="molecule type" value="Genomic_DNA"/>
</dbReference>
<comment type="similarity">
    <text evidence="5">Belongs to the cyclic nucleotide phosphodiesterase family.</text>
</comment>
<feature type="compositionally biased region" description="Basic and acidic residues" evidence="6">
    <location>
        <begin position="437"/>
        <end position="447"/>
    </location>
</feature>
<dbReference type="InterPro" id="IPR023174">
    <property type="entry name" value="PDEase_CS"/>
</dbReference>
<feature type="binding site" evidence="4">
    <location>
        <position position="127"/>
    </location>
    <ligand>
        <name>Zn(2+)</name>
        <dbReference type="ChEBI" id="CHEBI:29105"/>
        <label>1</label>
    </ligand>
</feature>
<dbReference type="PROSITE" id="PS51845">
    <property type="entry name" value="PDEASE_I_2"/>
    <property type="match status" value="1"/>
</dbReference>
<keyword evidence="1 4" id="KW-0479">Metal-binding</keyword>
<dbReference type="GO" id="GO:0046872">
    <property type="term" value="F:metal ion binding"/>
    <property type="evidence" value="ECO:0007669"/>
    <property type="project" value="UniProtKB-KW"/>
</dbReference>
<dbReference type="PANTHER" id="PTHR11347">
    <property type="entry name" value="CYCLIC NUCLEOTIDE PHOSPHODIESTERASE"/>
    <property type="match status" value="1"/>
</dbReference>
<dbReference type="EC" id="3.1.4.-" evidence="5"/>
<dbReference type="InterPro" id="IPR002073">
    <property type="entry name" value="PDEase_catalytic_dom"/>
</dbReference>
<feature type="binding site" evidence="4">
    <location>
        <position position="126"/>
    </location>
    <ligand>
        <name>Zn(2+)</name>
        <dbReference type="ChEBI" id="CHEBI:29105"/>
        <label>1</label>
    </ligand>
</feature>
<evidence type="ECO:0000256" key="3">
    <source>
        <dbReference type="PIRSR" id="PIRSR623088-1"/>
    </source>
</evidence>
<dbReference type="SUPFAM" id="SSF109604">
    <property type="entry name" value="HD-domain/PDEase-like"/>
    <property type="match status" value="1"/>
</dbReference>
<dbReference type="Gene3D" id="1.10.1300.10">
    <property type="entry name" value="3'5'-cyclic nucleotide phosphodiesterase, catalytic domain"/>
    <property type="match status" value="1"/>
</dbReference>
<feature type="compositionally biased region" description="Polar residues" evidence="6">
    <location>
        <begin position="448"/>
        <end position="460"/>
    </location>
</feature>
<comment type="cofactor">
    <cofactor evidence="5">
        <name>a divalent metal cation</name>
        <dbReference type="ChEBI" id="CHEBI:60240"/>
    </cofactor>
    <text evidence="5">Binds 2 divalent metal cations per subunit. Site 1 may preferentially bind zinc ions, while site 2 has a preference for magnesium and/or manganese ions.</text>
</comment>
<keyword evidence="2 5" id="KW-0378">Hydrolase</keyword>
<dbReference type="CDD" id="cd00077">
    <property type="entry name" value="HDc"/>
    <property type="match status" value="1"/>
</dbReference>
<sequence>MIILEQNKLKENDLLNIETIMQKISDDSYAYTLGHSLLDKPRSEVYGFIAGLVKRMNICQTLGITISNFLDFLIDVERGYLNNPYHSFYHAVDMVLVLYHFFECYDMSEYLTRIDVAMIIVAALCHDVGHTGKNNQFEVSCKSKLAEEFNNLSVLESNSCKLALELLDKHDLTRNIEAKSKHYGSPLTRHEFKQSIIKMILATDMTHHFDLLHNISVLHSVVSKNALQNKMKPLFSKQEDAFFYFEKNHFHSKETETTTVKSVVEEDMETITVESIVEDEDTDHPHGLSSLGKSSSKLTQEERLMLCNIIIHAADVSSPCRPWELFHKLARLLYVEFSEQAETEQKLGLSQHMNPLRDNLQTTNMRFIDFVYPYFENLSVLFPKSLELLDVCSKNREEWSKLSSEPTDLESKVSIKVSMEDLPAHIPFAESGIHTSESTEKDAERKSSSPAVSSWRISSSTHKRKGEELSSAHIKIMRSNSDSPSRYVDFFI</sequence>
<protein>
    <recommendedName>
        <fullName evidence="5">Phosphodiesterase</fullName>
        <ecNumber evidence="5">3.1.4.-</ecNumber>
    </recommendedName>
</protein>
<feature type="domain" description="PDEase" evidence="7">
    <location>
        <begin position="1"/>
        <end position="406"/>
    </location>
</feature>
<dbReference type="SMART" id="SM00471">
    <property type="entry name" value="HDc"/>
    <property type="match status" value="1"/>
</dbReference>
<organism evidence="8 9">
    <name type="scientific">Rhizopus azygosporus</name>
    <name type="common">Rhizopus microsporus var. azygosporus</name>
    <dbReference type="NCBI Taxonomy" id="86630"/>
    <lineage>
        <taxon>Eukaryota</taxon>
        <taxon>Fungi</taxon>
        <taxon>Fungi incertae sedis</taxon>
        <taxon>Mucoromycota</taxon>
        <taxon>Mucoromycotina</taxon>
        <taxon>Mucoromycetes</taxon>
        <taxon>Mucorales</taxon>
        <taxon>Mucorineae</taxon>
        <taxon>Rhizopodaceae</taxon>
        <taxon>Rhizopus</taxon>
    </lineage>
</organism>
<gene>
    <name evidence="8" type="ORF">CU097_004461</name>
</gene>
<proteinExistence type="inferred from homology"/>
<feature type="binding site" evidence="4">
    <location>
        <position position="90"/>
    </location>
    <ligand>
        <name>Zn(2+)</name>
        <dbReference type="ChEBI" id="CHEBI:29105"/>
        <label>1</label>
    </ligand>
</feature>
<dbReference type="OrthoDB" id="546632at2759"/>
<dbReference type="Proteomes" id="UP000252139">
    <property type="component" value="Unassembled WGS sequence"/>
</dbReference>
<dbReference type="PROSITE" id="PS00126">
    <property type="entry name" value="PDEASE_I_1"/>
    <property type="match status" value="1"/>
</dbReference>
<dbReference type="GO" id="GO:0007165">
    <property type="term" value="P:signal transduction"/>
    <property type="evidence" value="ECO:0007669"/>
    <property type="project" value="InterPro"/>
</dbReference>
<evidence type="ECO:0000256" key="1">
    <source>
        <dbReference type="ARBA" id="ARBA00022723"/>
    </source>
</evidence>
<feature type="binding site" evidence="4">
    <location>
        <position position="127"/>
    </location>
    <ligand>
        <name>Zn(2+)</name>
        <dbReference type="ChEBI" id="CHEBI:29105"/>
        <label>2</label>
    </ligand>
</feature>
<feature type="binding site" evidence="4">
    <location>
        <position position="315"/>
    </location>
    <ligand>
        <name>Zn(2+)</name>
        <dbReference type="ChEBI" id="CHEBI:29105"/>
        <label>1</label>
    </ligand>
</feature>
<evidence type="ECO:0000256" key="6">
    <source>
        <dbReference type="SAM" id="MobiDB-lite"/>
    </source>
</evidence>
<dbReference type="STRING" id="86630.A0A367IYS8"/>
<accession>A0A367IYS8</accession>
<feature type="region of interest" description="Disordered" evidence="6">
    <location>
        <begin position="429"/>
        <end position="469"/>
    </location>
</feature>
<reference evidence="8 9" key="1">
    <citation type="journal article" date="2018" name="G3 (Bethesda)">
        <title>Phylogenetic and Phylogenomic Definition of Rhizopus Species.</title>
        <authorList>
            <person name="Gryganskyi A.P."/>
            <person name="Golan J."/>
            <person name="Dolatabadi S."/>
            <person name="Mondo S."/>
            <person name="Robb S."/>
            <person name="Idnurm A."/>
            <person name="Muszewska A."/>
            <person name="Steczkiewicz K."/>
            <person name="Masonjones S."/>
            <person name="Liao H.L."/>
            <person name="Gajdeczka M.T."/>
            <person name="Anike F."/>
            <person name="Vuek A."/>
            <person name="Anishchenko I.M."/>
            <person name="Voigt K."/>
            <person name="de Hoog G.S."/>
            <person name="Smith M.E."/>
            <person name="Heitman J."/>
            <person name="Vilgalys R."/>
            <person name="Stajich J.E."/>
        </authorList>
    </citation>
    <scope>NUCLEOTIDE SEQUENCE [LARGE SCALE GENOMIC DNA]</scope>
    <source>
        <strain evidence="8 9">CBS 357.93</strain>
    </source>
</reference>
<name>A0A367IYS8_RHIAZ</name>
<dbReference type="AlphaFoldDB" id="A0A367IYS8"/>
<keyword evidence="9" id="KW-1185">Reference proteome</keyword>
<evidence type="ECO:0000259" key="7">
    <source>
        <dbReference type="PROSITE" id="PS51845"/>
    </source>
</evidence>